<feature type="transmembrane region" description="Helical" evidence="8">
    <location>
        <begin position="108"/>
        <end position="128"/>
    </location>
</feature>
<keyword evidence="7 8" id="KW-0472">Membrane</keyword>
<name>A0AAE3T1E8_9BURK</name>
<dbReference type="Pfam" id="PF09721">
    <property type="entry name" value="Exosortase_EpsH"/>
    <property type="match status" value="1"/>
</dbReference>
<dbReference type="GO" id="GO:0008233">
    <property type="term" value="F:peptidase activity"/>
    <property type="evidence" value="ECO:0007669"/>
    <property type="project" value="UniProtKB-KW"/>
</dbReference>
<evidence type="ECO:0000256" key="1">
    <source>
        <dbReference type="ARBA" id="ARBA00004651"/>
    </source>
</evidence>
<reference evidence="9" key="1">
    <citation type="submission" date="2023-01" db="EMBL/GenBank/DDBJ databases">
        <title>Xenophilus mangrovi sp. nov., isolated from soil of Mangrove nature reserve.</title>
        <authorList>
            <person name="Xu S."/>
            <person name="Liu Z."/>
            <person name="Xu Y."/>
        </authorList>
    </citation>
    <scope>NUCLEOTIDE SEQUENCE</scope>
    <source>
        <strain evidence="9">YW8</strain>
    </source>
</reference>
<keyword evidence="4 8" id="KW-0812">Transmembrane</keyword>
<keyword evidence="5" id="KW-0378">Hydrolase</keyword>
<dbReference type="NCBIfam" id="TIGR04178">
    <property type="entry name" value="exo_archaeo"/>
    <property type="match status" value="1"/>
</dbReference>
<feature type="transmembrane region" description="Helical" evidence="8">
    <location>
        <begin position="272"/>
        <end position="293"/>
    </location>
</feature>
<dbReference type="GO" id="GO:0005886">
    <property type="term" value="C:plasma membrane"/>
    <property type="evidence" value="ECO:0007669"/>
    <property type="project" value="UniProtKB-SubCell"/>
</dbReference>
<dbReference type="InterPro" id="IPR026392">
    <property type="entry name" value="Exo/Archaeosortase_dom"/>
</dbReference>
<protein>
    <submittedName>
        <fullName evidence="9">Exosortase Q</fullName>
    </submittedName>
</protein>
<dbReference type="NCBIfam" id="NF012182">
    <property type="entry name" value="exosortase_XrtQ"/>
    <property type="match status" value="1"/>
</dbReference>
<evidence type="ECO:0000256" key="2">
    <source>
        <dbReference type="ARBA" id="ARBA00022475"/>
    </source>
</evidence>
<evidence type="ECO:0000256" key="6">
    <source>
        <dbReference type="ARBA" id="ARBA00022989"/>
    </source>
</evidence>
<keyword evidence="3" id="KW-0645">Protease</keyword>
<evidence type="ECO:0000256" key="7">
    <source>
        <dbReference type="ARBA" id="ARBA00023136"/>
    </source>
</evidence>
<feature type="transmembrane region" description="Helical" evidence="8">
    <location>
        <begin position="77"/>
        <end position="96"/>
    </location>
</feature>
<feature type="transmembrane region" description="Helical" evidence="8">
    <location>
        <begin position="211"/>
        <end position="229"/>
    </location>
</feature>
<sequence length="327" mass="34401">MTLTHLAQHHPRWLDAGIRLDRVGAPFWLAAQALALWPAWWWMARRLADGSDDPLGLLALAALATLAWQQRRALRTAPRLGWLLLAGAATMAATLLRTGLGPLPAFPPLLTSLMAVLAIACGLLAFLPRPPVQAGTASPAQGVAALPVLGLAVLALPLLSSLQFYAGYPLRVLTAELSQWLLMPFFSSVAREGASLWIAGRLVIVDAPCSGVQMVWLGYFTACATALFITRCSGRSFLARLPVVSALVLGGNVLRNALLVAAEGADRALPGWAHEALGLAVLAAVCGGIAFFISRPARRAIAPASGFFARPAGLITTAGARHVDTHA</sequence>
<comment type="caution">
    <text evidence="9">The sequence shown here is derived from an EMBL/GenBank/DDBJ whole genome shotgun (WGS) entry which is preliminary data.</text>
</comment>
<evidence type="ECO:0000313" key="10">
    <source>
        <dbReference type="Proteomes" id="UP001212602"/>
    </source>
</evidence>
<gene>
    <name evidence="9" type="primary">xrtQ</name>
    <name evidence="9" type="ORF">PGB34_22480</name>
</gene>
<proteinExistence type="predicted"/>
<dbReference type="AlphaFoldDB" id="A0AAE3T1E8"/>
<keyword evidence="6 8" id="KW-1133">Transmembrane helix</keyword>
<evidence type="ECO:0000256" key="5">
    <source>
        <dbReference type="ARBA" id="ARBA00022801"/>
    </source>
</evidence>
<evidence type="ECO:0000256" key="8">
    <source>
        <dbReference type="SAM" id="Phobius"/>
    </source>
</evidence>
<accession>A0AAE3T1E8</accession>
<feature type="transmembrane region" description="Helical" evidence="8">
    <location>
        <begin position="241"/>
        <end position="260"/>
    </location>
</feature>
<dbReference type="EMBL" id="JAQIPB010000014">
    <property type="protein sequence ID" value="MDA7419149.1"/>
    <property type="molecule type" value="Genomic_DNA"/>
</dbReference>
<evidence type="ECO:0000313" key="9">
    <source>
        <dbReference type="EMBL" id="MDA7419149.1"/>
    </source>
</evidence>
<keyword evidence="2" id="KW-1003">Cell membrane</keyword>
<feature type="transmembrane region" description="Helical" evidence="8">
    <location>
        <begin position="148"/>
        <end position="168"/>
    </location>
</feature>
<organism evidence="9 10">
    <name type="scientific">Xenophilus arseniciresistens</name>
    <dbReference type="NCBI Taxonomy" id="1283306"/>
    <lineage>
        <taxon>Bacteria</taxon>
        <taxon>Pseudomonadati</taxon>
        <taxon>Pseudomonadota</taxon>
        <taxon>Betaproteobacteria</taxon>
        <taxon>Burkholderiales</taxon>
        <taxon>Comamonadaceae</taxon>
        <taxon>Xenophilus</taxon>
    </lineage>
</organism>
<dbReference type="Proteomes" id="UP001212602">
    <property type="component" value="Unassembled WGS sequence"/>
</dbReference>
<evidence type="ECO:0000256" key="3">
    <source>
        <dbReference type="ARBA" id="ARBA00022670"/>
    </source>
</evidence>
<comment type="subcellular location">
    <subcellularLocation>
        <location evidence="1">Cell membrane</location>
        <topology evidence="1">Multi-pass membrane protein</topology>
    </subcellularLocation>
</comment>
<dbReference type="RefSeq" id="WP_271430348.1">
    <property type="nucleotide sequence ID" value="NZ_JAQIPB010000014.1"/>
</dbReference>
<keyword evidence="10" id="KW-1185">Reference proteome</keyword>
<evidence type="ECO:0000256" key="4">
    <source>
        <dbReference type="ARBA" id="ARBA00022692"/>
    </source>
</evidence>
<dbReference type="InterPro" id="IPR019127">
    <property type="entry name" value="Exosortase"/>
</dbReference>
<dbReference type="GO" id="GO:0006508">
    <property type="term" value="P:proteolysis"/>
    <property type="evidence" value="ECO:0007669"/>
    <property type="project" value="UniProtKB-KW"/>
</dbReference>